<dbReference type="GO" id="GO:0140359">
    <property type="term" value="F:ABC-type transporter activity"/>
    <property type="evidence" value="ECO:0007669"/>
    <property type="project" value="InterPro"/>
</dbReference>
<dbReference type="Proteomes" id="UP000295258">
    <property type="component" value="Unassembled WGS sequence"/>
</dbReference>
<evidence type="ECO:0000313" key="8">
    <source>
        <dbReference type="EMBL" id="TDD02949.1"/>
    </source>
</evidence>
<name>A0A4R4VBZ4_9ACTN</name>
<dbReference type="GO" id="GO:0046677">
    <property type="term" value="P:response to antibiotic"/>
    <property type="evidence" value="ECO:0007669"/>
    <property type="project" value="UniProtKB-KW"/>
</dbReference>
<evidence type="ECO:0000256" key="6">
    <source>
        <dbReference type="RuleBase" id="RU361157"/>
    </source>
</evidence>
<keyword evidence="4 6" id="KW-0472">Membrane</keyword>
<evidence type="ECO:0000256" key="4">
    <source>
        <dbReference type="ARBA" id="ARBA00023136"/>
    </source>
</evidence>
<dbReference type="EMBL" id="SMKO01000059">
    <property type="protein sequence ID" value="TDD02949.1"/>
    <property type="molecule type" value="Genomic_DNA"/>
</dbReference>
<dbReference type="GO" id="GO:0043190">
    <property type="term" value="C:ATP-binding cassette (ABC) transporter complex"/>
    <property type="evidence" value="ECO:0007669"/>
    <property type="project" value="InterPro"/>
</dbReference>
<dbReference type="RefSeq" id="WP_132597143.1">
    <property type="nucleotide sequence ID" value="NZ_SMKO01000059.1"/>
</dbReference>
<feature type="domain" description="ABC transmembrane type-2" evidence="7">
    <location>
        <begin position="53"/>
        <end position="281"/>
    </location>
</feature>
<dbReference type="InterPro" id="IPR000412">
    <property type="entry name" value="ABC_2_transport"/>
</dbReference>
<protein>
    <recommendedName>
        <fullName evidence="6">Transport permease protein</fullName>
    </recommendedName>
</protein>
<keyword evidence="3 6" id="KW-1133">Transmembrane helix</keyword>
<dbReference type="Pfam" id="PF01061">
    <property type="entry name" value="ABC2_membrane"/>
    <property type="match status" value="1"/>
</dbReference>
<dbReference type="PANTHER" id="PTHR43229">
    <property type="entry name" value="NODULATION PROTEIN J"/>
    <property type="match status" value="1"/>
</dbReference>
<comment type="caution">
    <text evidence="8">The sequence shown here is derived from an EMBL/GenBank/DDBJ whole genome shotgun (WGS) entry which is preliminary data.</text>
</comment>
<keyword evidence="2 6" id="KW-0812">Transmembrane</keyword>
<feature type="transmembrane region" description="Helical" evidence="6">
    <location>
        <begin position="167"/>
        <end position="190"/>
    </location>
</feature>
<proteinExistence type="inferred from homology"/>
<keyword evidence="5" id="KW-0046">Antibiotic resistance</keyword>
<evidence type="ECO:0000256" key="5">
    <source>
        <dbReference type="ARBA" id="ARBA00023251"/>
    </source>
</evidence>
<dbReference type="PANTHER" id="PTHR43229:SF2">
    <property type="entry name" value="NODULATION PROTEIN J"/>
    <property type="match status" value="1"/>
</dbReference>
<dbReference type="PROSITE" id="PS51012">
    <property type="entry name" value="ABC_TM2"/>
    <property type="match status" value="1"/>
</dbReference>
<feature type="transmembrane region" description="Helical" evidence="6">
    <location>
        <begin position="89"/>
        <end position="109"/>
    </location>
</feature>
<dbReference type="InterPro" id="IPR013525">
    <property type="entry name" value="ABC2_TM"/>
</dbReference>
<organism evidence="8 9">
    <name type="scientific">Nonomuraea deserti</name>
    <dbReference type="NCBI Taxonomy" id="1848322"/>
    <lineage>
        <taxon>Bacteria</taxon>
        <taxon>Bacillati</taxon>
        <taxon>Actinomycetota</taxon>
        <taxon>Actinomycetes</taxon>
        <taxon>Streptosporangiales</taxon>
        <taxon>Streptosporangiaceae</taxon>
        <taxon>Nonomuraea</taxon>
    </lineage>
</organism>
<sequence length="282" mass="28826">MSTPAAVTGPAAAGTDRIGLLLAGSPARRRAGALAASATFGRRAMLKIKHDPKQLVDSVAIPILITVLFTYLFGGAISGSPGEYLEVLLPGTLSMSIAIVTMYGGARLAKDVTTGAFDRFRSLPTWRGALVFGGLLSDAARYLFASAIVVVLGLVMGYRPDGGAGGVLAAVALVVAFGLSLSLLWAAVALLVPDPAVVISIANVVLMPLSFASNIFVQPSTMPGWLQAFVEVNPLSHVATAARGLMNDAGGTGASVVWALVATAAITAVCAPLALHLYSRRG</sequence>
<dbReference type="PIRSF" id="PIRSF006648">
    <property type="entry name" value="DrrB"/>
    <property type="match status" value="1"/>
</dbReference>
<reference evidence="8 9" key="1">
    <citation type="submission" date="2019-03" db="EMBL/GenBank/DDBJ databases">
        <title>Draft genome sequences of novel Actinobacteria.</title>
        <authorList>
            <person name="Sahin N."/>
            <person name="Ay H."/>
            <person name="Saygin H."/>
        </authorList>
    </citation>
    <scope>NUCLEOTIDE SEQUENCE [LARGE SCALE GENOMIC DNA]</scope>
    <source>
        <strain evidence="8 9">KC310</strain>
    </source>
</reference>
<evidence type="ECO:0000259" key="7">
    <source>
        <dbReference type="PROSITE" id="PS51012"/>
    </source>
</evidence>
<feature type="transmembrane region" description="Helical" evidence="6">
    <location>
        <begin position="130"/>
        <end position="155"/>
    </location>
</feature>
<keyword evidence="9" id="KW-1185">Reference proteome</keyword>
<keyword evidence="6" id="KW-0813">Transport</keyword>
<feature type="transmembrane region" description="Helical" evidence="6">
    <location>
        <begin position="197"/>
        <end position="217"/>
    </location>
</feature>
<accession>A0A4R4VBZ4</accession>
<evidence type="ECO:0000256" key="2">
    <source>
        <dbReference type="ARBA" id="ARBA00022692"/>
    </source>
</evidence>
<comment type="similarity">
    <text evidence="6">Belongs to the ABC-2 integral membrane protein family.</text>
</comment>
<evidence type="ECO:0000256" key="3">
    <source>
        <dbReference type="ARBA" id="ARBA00022989"/>
    </source>
</evidence>
<comment type="subcellular location">
    <subcellularLocation>
        <location evidence="6">Cell membrane</location>
        <topology evidence="6">Multi-pass membrane protein</topology>
    </subcellularLocation>
    <subcellularLocation>
        <location evidence="1">Membrane</location>
        <topology evidence="1">Multi-pass membrane protein</topology>
    </subcellularLocation>
</comment>
<dbReference type="AlphaFoldDB" id="A0A4R4VBZ4"/>
<gene>
    <name evidence="8" type="ORF">E1292_22210</name>
</gene>
<keyword evidence="6" id="KW-1003">Cell membrane</keyword>
<dbReference type="InterPro" id="IPR047817">
    <property type="entry name" value="ABC2_TM_bact-type"/>
</dbReference>
<evidence type="ECO:0000313" key="9">
    <source>
        <dbReference type="Proteomes" id="UP000295258"/>
    </source>
</evidence>
<feature type="transmembrane region" description="Helical" evidence="6">
    <location>
        <begin position="55"/>
        <end position="77"/>
    </location>
</feature>
<feature type="transmembrane region" description="Helical" evidence="6">
    <location>
        <begin position="256"/>
        <end position="278"/>
    </location>
</feature>
<dbReference type="InterPro" id="IPR051784">
    <property type="entry name" value="Nod_factor_ABC_transporter"/>
</dbReference>
<evidence type="ECO:0000256" key="1">
    <source>
        <dbReference type="ARBA" id="ARBA00004141"/>
    </source>
</evidence>